<sequence length="97" mass="9990">MEHFTADDSRSPSSSGMNEHAALKADVSTALAVASGFDASHIAVTVERDEIVLSGLVATKADLASAIIVAETTASDHTVRNRIVVAQSVLDNLGEVG</sequence>
<dbReference type="Proteomes" id="UP000582090">
    <property type="component" value="Unassembled WGS sequence"/>
</dbReference>
<feature type="region of interest" description="Disordered" evidence="1">
    <location>
        <begin position="1"/>
        <end position="20"/>
    </location>
</feature>
<evidence type="ECO:0000313" key="4">
    <source>
        <dbReference type="Proteomes" id="UP000582090"/>
    </source>
</evidence>
<accession>A0A7W6GE09</accession>
<proteinExistence type="predicted"/>
<comment type="caution">
    <text evidence="3">The sequence shown here is derived from an EMBL/GenBank/DDBJ whole genome shotgun (WGS) entry which is preliminary data.</text>
</comment>
<dbReference type="Pfam" id="PF04972">
    <property type="entry name" value="BON"/>
    <property type="match status" value="1"/>
</dbReference>
<organism evidence="3 4">
    <name type="scientific">Rhizobium metallidurans</name>
    <dbReference type="NCBI Taxonomy" id="1265931"/>
    <lineage>
        <taxon>Bacteria</taxon>
        <taxon>Pseudomonadati</taxon>
        <taxon>Pseudomonadota</taxon>
        <taxon>Alphaproteobacteria</taxon>
        <taxon>Hyphomicrobiales</taxon>
        <taxon>Rhizobiaceae</taxon>
        <taxon>Rhizobium/Agrobacterium group</taxon>
        <taxon>Rhizobium</taxon>
    </lineage>
</organism>
<dbReference type="InterPro" id="IPR007055">
    <property type="entry name" value="BON_dom"/>
</dbReference>
<name>A0A7W6GE09_9HYPH</name>
<keyword evidence="4" id="KW-1185">Reference proteome</keyword>
<feature type="compositionally biased region" description="Basic and acidic residues" evidence="1">
    <location>
        <begin position="1"/>
        <end position="10"/>
    </location>
</feature>
<dbReference type="PROSITE" id="PS50914">
    <property type="entry name" value="BON"/>
    <property type="match status" value="1"/>
</dbReference>
<evidence type="ECO:0000259" key="2">
    <source>
        <dbReference type="PROSITE" id="PS50914"/>
    </source>
</evidence>
<evidence type="ECO:0000256" key="1">
    <source>
        <dbReference type="SAM" id="MobiDB-lite"/>
    </source>
</evidence>
<evidence type="ECO:0000313" key="3">
    <source>
        <dbReference type="EMBL" id="MBB3966191.1"/>
    </source>
</evidence>
<feature type="domain" description="BON" evidence="2">
    <location>
        <begin position="19"/>
        <end position="87"/>
    </location>
</feature>
<reference evidence="3 4" key="1">
    <citation type="submission" date="2020-08" db="EMBL/GenBank/DDBJ databases">
        <title>Genomic Encyclopedia of Type Strains, Phase IV (KMG-IV): sequencing the most valuable type-strain genomes for metagenomic binning, comparative biology and taxonomic classification.</title>
        <authorList>
            <person name="Goeker M."/>
        </authorList>
    </citation>
    <scope>NUCLEOTIDE SEQUENCE [LARGE SCALE GENOMIC DNA]</scope>
    <source>
        <strain evidence="3 4">DSM 26575</strain>
    </source>
</reference>
<gene>
    <name evidence="3" type="ORF">GGQ67_003876</name>
</gene>
<protein>
    <submittedName>
        <fullName evidence="3">Osmotically-inducible protein OsmY</fullName>
    </submittedName>
</protein>
<dbReference type="EMBL" id="JACIDW010000015">
    <property type="protein sequence ID" value="MBB3966191.1"/>
    <property type="molecule type" value="Genomic_DNA"/>
</dbReference>
<dbReference type="RefSeq" id="WP_183901694.1">
    <property type="nucleotide sequence ID" value="NZ_JACIDW010000015.1"/>
</dbReference>
<dbReference type="AlphaFoldDB" id="A0A7W6GE09"/>